<proteinExistence type="predicted"/>
<dbReference type="EMBL" id="LN827929">
    <property type="protein sequence ID" value="CEZ19328.1"/>
    <property type="molecule type" value="Genomic_DNA"/>
</dbReference>
<dbReference type="Proteomes" id="UP000064007">
    <property type="component" value="Chromosome 1"/>
</dbReference>
<dbReference type="GeneID" id="99989777"/>
<dbReference type="InterPro" id="IPR036397">
    <property type="entry name" value="RNaseH_sf"/>
</dbReference>
<evidence type="ECO:0000313" key="3">
    <source>
        <dbReference type="Proteomes" id="UP000064007"/>
    </source>
</evidence>
<gene>
    <name evidence="2" type="ORF">BN1208_0435</name>
</gene>
<dbReference type="InterPro" id="IPR019288">
    <property type="entry name" value="3'-5'_exonuclease_PolB-like"/>
</dbReference>
<dbReference type="Pfam" id="PF10108">
    <property type="entry name" value="DNA_pol_B_exo2"/>
    <property type="match status" value="1"/>
</dbReference>
<evidence type="ECO:0000313" key="2">
    <source>
        <dbReference type="EMBL" id="CEZ19328.1"/>
    </source>
</evidence>
<keyword evidence="3" id="KW-1185">Reference proteome</keyword>
<dbReference type="OrthoDB" id="13288at2"/>
<dbReference type="CDD" id="cd05782">
    <property type="entry name" value="DNA_polB_like1_exo"/>
    <property type="match status" value="1"/>
</dbReference>
<dbReference type="SUPFAM" id="SSF53098">
    <property type="entry name" value="Ribonuclease H-like"/>
    <property type="match status" value="1"/>
</dbReference>
<organism evidence="2 3">
    <name type="scientific">Candidatus Methylopumilus planktonicus</name>
    <dbReference type="NCBI Taxonomy" id="1581557"/>
    <lineage>
        <taxon>Bacteria</taxon>
        <taxon>Pseudomonadati</taxon>
        <taxon>Pseudomonadota</taxon>
        <taxon>Betaproteobacteria</taxon>
        <taxon>Nitrosomonadales</taxon>
        <taxon>Methylophilaceae</taxon>
        <taxon>Candidatus Methylopumilus</taxon>
    </lineage>
</organism>
<accession>A0A0D6EVQ3</accession>
<dbReference type="Gene3D" id="3.30.420.10">
    <property type="entry name" value="Ribonuclease H-like superfamily/Ribonuclease H"/>
    <property type="match status" value="1"/>
</dbReference>
<dbReference type="InterPro" id="IPR012337">
    <property type="entry name" value="RNaseH-like_sf"/>
</dbReference>
<dbReference type="AlphaFoldDB" id="A0A0D6EVQ3"/>
<name>A0A0D6EVQ3_9PROT</name>
<dbReference type="HOGENOM" id="CLU_069554_1_0_4"/>
<dbReference type="GO" id="GO:0003676">
    <property type="term" value="F:nucleic acid binding"/>
    <property type="evidence" value="ECO:0007669"/>
    <property type="project" value="InterPro"/>
</dbReference>
<sequence>MIPILVFDIETIPDIQGIRSLYTLEKNLSDDDVVNVALYKRRQKNGSDFLQHHLQKIVAISCVLREKDQLKIWTLGEVDDPEEEVIQRFFDGIDKYTPTLVSWNGSGFDLPVLNYRALMHGINASKYLDMGEIDKDFKWNNYLSRYHTRHTDLMEFLAMFQGKNNAPLDDIAKLCGFPGKLGMDGGKVWDTYRQGDIQSIRDYCETDVANTYLVYLKFQLIRGHLNQNEYESEINLVRNTIQEYQKDYWDEFLSAWKS</sequence>
<protein>
    <recommendedName>
        <fullName evidence="1">Predicted 3'-5' exonuclease PolB-like domain-containing protein</fullName>
    </recommendedName>
</protein>
<dbReference type="RefSeq" id="WP_046487452.1">
    <property type="nucleotide sequence ID" value="NZ_CP040979.1"/>
</dbReference>
<reference evidence="3" key="1">
    <citation type="submission" date="2014-12" db="EMBL/GenBank/DDBJ databases">
        <authorList>
            <person name="Salcher M.M."/>
        </authorList>
    </citation>
    <scope>NUCLEOTIDE SEQUENCE [LARGE SCALE GENOMIC DNA]</scope>
    <source>
        <strain evidence="3">MMS-10A-171</strain>
    </source>
</reference>
<dbReference type="STRING" id="1581557.BN1208_0435"/>
<feature type="domain" description="Predicted 3'-5' exonuclease PolB-like" evidence="1">
    <location>
        <begin position="47"/>
        <end position="256"/>
    </location>
</feature>
<evidence type="ECO:0000259" key="1">
    <source>
        <dbReference type="Pfam" id="PF10108"/>
    </source>
</evidence>
<dbReference type="KEGG" id="mbat:BN1208_0435"/>